<dbReference type="GO" id="GO:0031932">
    <property type="term" value="C:TORC2 complex"/>
    <property type="evidence" value="ECO:0007669"/>
    <property type="project" value="InterPro"/>
</dbReference>
<feature type="compositionally biased region" description="Polar residues" evidence="3">
    <location>
        <begin position="24"/>
        <end position="34"/>
    </location>
</feature>
<dbReference type="SMART" id="SM01303">
    <property type="entry name" value="RasGEF_N_2"/>
    <property type="match status" value="1"/>
</dbReference>
<dbReference type="GO" id="GO:0038203">
    <property type="term" value="P:TORC2 signaling"/>
    <property type="evidence" value="ECO:0007669"/>
    <property type="project" value="TreeGrafter"/>
</dbReference>
<protein>
    <recommendedName>
        <fullName evidence="9">REM-1 domain-containing protein</fullName>
    </recommendedName>
</protein>
<evidence type="ECO:0000256" key="1">
    <source>
        <dbReference type="ARBA" id="ARBA00008878"/>
    </source>
</evidence>
<dbReference type="InterPro" id="IPR016024">
    <property type="entry name" value="ARM-type_fold"/>
</dbReference>
<dbReference type="InterPro" id="IPR036274">
    <property type="entry name" value="HR1_rpt_sf"/>
</dbReference>
<dbReference type="Pfam" id="PF14663">
    <property type="entry name" value="RasGEF_N_2"/>
    <property type="match status" value="1"/>
</dbReference>
<feature type="region of interest" description="Disordered" evidence="3">
    <location>
        <begin position="1291"/>
        <end position="1325"/>
    </location>
</feature>
<dbReference type="InterPro" id="IPR028268">
    <property type="entry name" value="Pianissimo_fam"/>
</dbReference>
<dbReference type="InterPro" id="IPR011989">
    <property type="entry name" value="ARM-like"/>
</dbReference>
<dbReference type="Pfam" id="PF14664">
    <property type="entry name" value="RICTOR_N"/>
    <property type="match status" value="1"/>
</dbReference>
<dbReference type="EMBL" id="KV427612">
    <property type="protein sequence ID" value="KZT09141.1"/>
    <property type="molecule type" value="Genomic_DNA"/>
</dbReference>
<dbReference type="Pfam" id="PF14666">
    <property type="entry name" value="RICTOR_M"/>
    <property type="match status" value="1"/>
</dbReference>
<dbReference type="GeneID" id="63827618"/>
<reference evidence="7 8" key="1">
    <citation type="journal article" date="2016" name="Mol. Biol. Evol.">
        <title>Comparative Genomics of Early-Diverging Mushroom-Forming Fungi Provides Insights into the Origins of Lignocellulose Decay Capabilities.</title>
        <authorList>
            <person name="Nagy L.G."/>
            <person name="Riley R."/>
            <person name="Tritt A."/>
            <person name="Adam C."/>
            <person name="Daum C."/>
            <person name="Floudas D."/>
            <person name="Sun H."/>
            <person name="Yadav J.S."/>
            <person name="Pangilinan J."/>
            <person name="Larsson K.H."/>
            <person name="Matsuura K."/>
            <person name="Barry K."/>
            <person name="Labutti K."/>
            <person name="Kuo R."/>
            <person name="Ohm R.A."/>
            <person name="Bhattacharya S.S."/>
            <person name="Shirouzu T."/>
            <person name="Yoshinaga Y."/>
            <person name="Martin F.M."/>
            <person name="Grigoriev I.V."/>
            <person name="Hibbett D.S."/>
        </authorList>
    </citation>
    <scope>NUCLEOTIDE SEQUENCE [LARGE SCALE GENOMIC DNA]</scope>
    <source>
        <strain evidence="7 8">93-53</strain>
    </source>
</reference>
<feature type="compositionally biased region" description="Basic and acidic residues" evidence="3">
    <location>
        <begin position="149"/>
        <end position="160"/>
    </location>
</feature>
<dbReference type="Proteomes" id="UP000076871">
    <property type="component" value="Unassembled WGS sequence"/>
</dbReference>
<evidence type="ECO:0000259" key="4">
    <source>
        <dbReference type="SMART" id="SM01307"/>
    </source>
</evidence>
<dbReference type="SUPFAM" id="SSF46585">
    <property type="entry name" value="HR1 repeat"/>
    <property type="match status" value="1"/>
</dbReference>
<dbReference type="Gene3D" id="1.10.287.160">
    <property type="entry name" value="HR1 repeat"/>
    <property type="match status" value="1"/>
</dbReference>
<dbReference type="SMART" id="SM01310">
    <property type="entry name" value="RICTOR_V"/>
    <property type="match status" value="1"/>
</dbReference>
<dbReference type="FunCoup" id="A0A165FLA7">
    <property type="interactions" value="278"/>
</dbReference>
<feature type="compositionally biased region" description="Acidic residues" evidence="3">
    <location>
        <begin position="1307"/>
        <end position="1318"/>
    </location>
</feature>
<dbReference type="SUPFAM" id="SSF48371">
    <property type="entry name" value="ARM repeat"/>
    <property type="match status" value="1"/>
</dbReference>
<feature type="domain" description="Rapamycin-insensitive companion of mTOR" evidence="6">
    <location>
        <begin position="1071"/>
        <end position="1143"/>
    </location>
</feature>
<dbReference type="PANTHER" id="PTHR13298">
    <property type="entry name" value="CYTOSOLIC REGULATOR PIANISSIMO"/>
    <property type="match status" value="1"/>
</dbReference>
<dbReference type="Pfam" id="PF14668">
    <property type="entry name" value="RICTOR_V"/>
    <property type="match status" value="1"/>
</dbReference>
<dbReference type="InterPro" id="IPR029453">
    <property type="entry name" value="Rictor_IV"/>
</dbReference>
<feature type="domain" description="Rapamycin-insensitive companion of mTOR N-terminal" evidence="5">
    <location>
        <begin position="216"/>
        <end position="591"/>
    </location>
</feature>
<organism evidence="7 8">
    <name type="scientific">Laetiporus sulphureus 93-53</name>
    <dbReference type="NCBI Taxonomy" id="1314785"/>
    <lineage>
        <taxon>Eukaryota</taxon>
        <taxon>Fungi</taxon>
        <taxon>Dikarya</taxon>
        <taxon>Basidiomycota</taxon>
        <taxon>Agaricomycotina</taxon>
        <taxon>Agaricomycetes</taxon>
        <taxon>Polyporales</taxon>
        <taxon>Laetiporus</taxon>
    </lineage>
</organism>
<evidence type="ECO:0000256" key="2">
    <source>
        <dbReference type="SAM" id="Coils"/>
    </source>
</evidence>
<keyword evidence="2" id="KW-0175">Coiled coil</keyword>
<sequence length="1346" mass="151040">MPALTVDRPQQPSATLASPRASEGVQSNLSGTTAVATSRSQFGGYVKESVDNGGIDAPSGELVQLEILNNELKVANRIKEGAENMLQMPLADALRVQVESELELAKNQISALTMTIETHSSRNRKKSNEPSNGQGNFGRPPLVHSTKQSSEESERDDFRSAMHQASGCLKTLVALARQKTTTPQAGVTVSLSTSPSSSMMPQPGSIMGADIGRARIDAMTRLIGILQRNLRVRYELDVAEVVHAVLPSLSDRSTKRCRATAYRLIRHSLVDFHSVERLQEQKLDWYIVKSLSRDNKYAVEKEQVIKLIRSVAEIGSERRQPGCAVGTGVVPLSNAVVRALIAVAESPEDPFRQICLETLTEILVKDIDLMAKTGGIRTLLHVLSEGPPETAPLLISAFLYIVDCPRTRMYLRPGIDLEIALSGITDAYGKGPEYAERMKACTRIIVSMLRTWSGLMYFCIQDKLAIRTLVDVLRIPSLQSREVILDMFFDLLNIRAPDWHQAFIDGRRLTIYRKLNQSADIAKPPERLQKHPVSLKLTDQYIALLVQIFCGAGLLDALTGMLEENPVGSNLSRKATLLMGELLQMANRVLPLTIAASIQALPRVFTLATDYSVGEHRIVGTSAVSSIDSFNRHRASLQPITANAKGDSRPRSNSIEDAVRRGQRQMEQAKIKMAIQMEDKAFQALLLETQVMTTKDPLKWNFDILQELVEGPLLNPKRMEEAIRASRYMRKLMVFFHPFSHRFSDLPRTKNNIRWVRLACMLLNTLMTSSEGARFLSEDDLLSQIVKSFAQLDPFNGTPTSDPIFSKKRMQETLTFGYFEMLGTLSKRKEGLELMEKFKLFTAFYHLSELKSREDLIKGIIENLDYSIDGHSRIVLSKALTSSYKHIRLFATNHLGTLIRASPVANTWTLRLLLTQLYDPALEVREVAVHFLEEACEAADVLQTVVEMQPTLDHLGEIGHPLMLKFMSTPMGFRFLHAADYIDREMDIWFHERNLQYVVHVEVFLSKVFNSNSAYDDEDVLTLESAVPPHFYGVMAKTELGYQVLQEKGHFSEFAQFIRQHGLESEDPELILKLKSILWAVGNIGATEGGLPLLEEEEIVPAIMNIAEQSLVLSVRGTCFFVLGLISSTPQGAEVLDDYHWEATLSPLGMPTGICVPVDLDKFTEVPSWEFVSHEGSDETRLEAPTTEEEVEVMTAIYNLANTVIANTASRTLAKMKARPEYRDVFNSPTMFYRALHTISSQKYRLQVRRHILDLFNLELDVDLVNTLNQCAITLQIQPDDKSARPSTRIMSMIGRPGQYKQRSADSEEEDLSDEDERQDAVERPPVMSLRPVSRIIGFEVHSYFD</sequence>
<feature type="region of interest" description="Disordered" evidence="3">
    <location>
        <begin position="1"/>
        <end position="34"/>
    </location>
</feature>
<dbReference type="InParanoid" id="A0A165FLA7"/>
<keyword evidence="8" id="KW-1185">Reference proteome</keyword>
<evidence type="ECO:0000313" key="7">
    <source>
        <dbReference type="EMBL" id="KZT09141.1"/>
    </source>
</evidence>
<dbReference type="SMART" id="SM01308">
    <property type="entry name" value="RICTOR_N"/>
    <property type="match status" value="1"/>
</dbReference>
<name>A0A165FLA7_9APHY</name>
<feature type="region of interest" description="Disordered" evidence="3">
    <location>
        <begin position="117"/>
        <end position="161"/>
    </location>
</feature>
<proteinExistence type="inferred from homology"/>
<evidence type="ECO:0008006" key="9">
    <source>
        <dbReference type="Google" id="ProtNLM"/>
    </source>
</evidence>
<dbReference type="STRING" id="1314785.A0A165FLA7"/>
<evidence type="ECO:0000256" key="3">
    <source>
        <dbReference type="SAM" id="MobiDB-lite"/>
    </source>
</evidence>
<dbReference type="InterPro" id="IPR028267">
    <property type="entry name" value="Pianissimo_N"/>
</dbReference>
<evidence type="ECO:0000259" key="5">
    <source>
        <dbReference type="SMART" id="SM01308"/>
    </source>
</evidence>
<dbReference type="SMART" id="SM01307">
    <property type="entry name" value="RICTOR_M"/>
    <property type="match status" value="1"/>
</dbReference>
<dbReference type="PANTHER" id="PTHR13298:SF11">
    <property type="entry name" value="RAPAMYCIN-INSENSITIVE COMPANION OF MTOR"/>
    <property type="match status" value="1"/>
</dbReference>
<dbReference type="InterPro" id="IPR029451">
    <property type="entry name" value="RICTOR_M"/>
</dbReference>
<evidence type="ECO:0000259" key="6">
    <source>
        <dbReference type="SMART" id="SM01310"/>
    </source>
</evidence>
<evidence type="ECO:0000313" key="8">
    <source>
        <dbReference type="Proteomes" id="UP000076871"/>
    </source>
</evidence>
<feature type="domain" description="Rapamycin-insensitive companion of mTOR middle" evidence="4">
    <location>
        <begin position="677"/>
        <end position="901"/>
    </location>
</feature>
<accession>A0A165FLA7</accession>
<gene>
    <name evidence="7" type="ORF">LAESUDRAFT_735449</name>
</gene>
<dbReference type="RefSeq" id="XP_040766881.1">
    <property type="nucleotide sequence ID" value="XM_040910589.1"/>
</dbReference>
<dbReference type="Gene3D" id="1.25.10.10">
    <property type="entry name" value="Leucine-rich Repeat Variant"/>
    <property type="match status" value="1"/>
</dbReference>
<comment type="similarity">
    <text evidence="1">Belongs to the RICTOR family.</text>
</comment>
<dbReference type="OrthoDB" id="271111at2759"/>
<dbReference type="InterPro" id="IPR029452">
    <property type="entry name" value="RICTOR_V"/>
</dbReference>
<feature type="coiled-coil region" evidence="2">
    <location>
        <begin position="65"/>
        <end position="115"/>
    </location>
</feature>